<dbReference type="AlphaFoldDB" id="A0A9D4CZD4"/>
<evidence type="ECO:0000313" key="1">
    <source>
        <dbReference type="EMBL" id="KAH3734959.1"/>
    </source>
</evidence>
<gene>
    <name evidence="1" type="ORF">DPMN_041419</name>
</gene>
<keyword evidence="2" id="KW-1185">Reference proteome</keyword>
<protein>
    <submittedName>
        <fullName evidence="1">Uncharacterized protein</fullName>
    </submittedName>
</protein>
<sequence>MTIIRTVIAQRLLYCQDESERKPLRDLCGLDVRGTGSMELLRGVCGLDTESAGSGETTAVKFVDLYVSGTDW</sequence>
<organism evidence="1 2">
    <name type="scientific">Dreissena polymorpha</name>
    <name type="common">Zebra mussel</name>
    <name type="synonym">Mytilus polymorpha</name>
    <dbReference type="NCBI Taxonomy" id="45954"/>
    <lineage>
        <taxon>Eukaryota</taxon>
        <taxon>Metazoa</taxon>
        <taxon>Spiralia</taxon>
        <taxon>Lophotrochozoa</taxon>
        <taxon>Mollusca</taxon>
        <taxon>Bivalvia</taxon>
        <taxon>Autobranchia</taxon>
        <taxon>Heteroconchia</taxon>
        <taxon>Euheterodonta</taxon>
        <taxon>Imparidentia</taxon>
        <taxon>Neoheterodontei</taxon>
        <taxon>Myida</taxon>
        <taxon>Dreissenoidea</taxon>
        <taxon>Dreissenidae</taxon>
        <taxon>Dreissena</taxon>
    </lineage>
</organism>
<comment type="caution">
    <text evidence="1">The sequence shown here is derived from an EMBL/GenBank/DDBJ whole genome shotgun (WGS) entry which is preliminary data.</text>
</comment>
<proteinExistence type="predicted"/>
<dbReference type="Proteomes" id="UP000828390">
    <property type="component" value="Unassembled WGS sequence"/>
</dbReference>
<accession>A0A9D4CZD4</accession>
<reference evidence="1" key="2">
    <citation type="submission" date="2020-11" db="EMBL/GenBank/DDBJ databases">
        <authorList>
            <person name="McCartney M.A."/>
            <person name="Auch B."/>
            <person name="Kono T."/>
            <person name="Mallez S."/>
            <person name="Becker A."/>
            <person name="Gohl D.M."/>
            <person name="Silverstein K.A.T."/>
            <person name="Koren S."/>
            <person name="Bechman K.B."/>
            <person name="Herman A."/>
            <person name="Abrahante J.E."/>
            <person name="Garbe J."/>
        </authorList>
    </citation>
    <scope>NUCLEOTIDE SEQUENCE</scope>
    <source>
        <strain evidence="1">Duluth1</strain>
        <tissue evidence="1">Whole animal</tissue>
    </source>
</reference>
<evidence type="ECO:0000313" key="2">
    <source>
        <dbReference type="Proteomes" id="UP000828390"/>
    </source>
</evidence>
<reference evidence="1" key="1">
    <citation type="journal article" date="2019" name="bioRxiv">
        <title>The Genome of the Zebra Mussel, Dreissena polymorpha: A Resource for Invasive Species Research.</title>
        <authorList>
            <person name="McCartney M.A."/>
            <person name="Auch B."/>
            <person name="Kono T."/>
            <person name="Mallez S."/>
            <person name="Zhang Y."/>
            <person name="Obille A."/>
            <person name="Becker A."/>
            <person name="Abrahante J.E."/>
            <person name="Garbe J."/>
            <person name="Badalamenti J.P."/>
            <person name="Herman A."/>
            <person name="Mangelson H."/>
            <person name="Liachko I."/>
            <person name="Sullivan S."/>
            <person name="Sone E.D."/>
            <person name="Koren S."/>
            <person name="Silverstein K.A.T."/>
            <person name="Beckman K.B."/>
            <person name="Gohl D.M."/>
        </authorList>
    </citation>
    <scope>NUCLEOTIDE SEQUENCE</scope>
    <source>
        <strain evidence="1">Duluth1</strain>
        <tissue evidence="1">Whole animal</tissue>
    </source>
</reference>
<name>A0A9D4CZD4_DREPO</name>
<dbReference type="EMBL" id="JAIWYP010000011">
    <property type="protein sequence ID" value="KAH3734959.1"/>
    <property type="molecule type" value="Genomic_DNA"/>
</dbReference>